<protein>
    <recommendedName>
        <fullName evidence="3">Pentatricopeptide repeat-containing protein</fullName>
    </recommendedName>
</protein>
<accession>D8TCV0</accession>
<dbReference type="GO" id="GO:0003723">
    <property type="term" value="F:RNA binding"/>
    <property type="evidence" value="ECO:0007669"/>
    <property type="project" value="InterPro"/>
</dbReference>
<dbReference type="InterPro" id="IPR011990">
    <property type="entry name" value="TPR-like_helical_dom_sf"/>
</dbReference>
<dbReference type="AlphaFoldDB" id="D8TCV0"/>
<proteinExistence type="predicted"/>
<dbReference type="Gramene" id="EFJ05508">
    <property type="protein sequence ID" value="EFJ05508"/>
    <property type="gene ID" value="SELMODRAFT_431497"/>
</dbReference>
<dbReference type="HOGENOM" id="CLU_1345213_0_0_1"/>
<name>D8TCV0_SELML</name>
<sequence length="204" mass="22598">MDMYSKCRSWGSALELFFERMTMRCYEPDSFTCIAAPKACGGLARMGSEGSEKLVLLNKGIVIHKQAVEHGFASSLKVASTLVYMYSKCGDMRRVGEIGSLDLRFRNHLVNPQPIGALFIQCEIVRGRKVAGVYGMVVLVASRRLPLIDASLRPVHCGGRLLIVSDASRDGELGIRHRPERVLESGCETLHSDCLLESEFKSEM</sequence>
<keyword evidence="2" id="KW-1185">Reference proteome</keyword>
<dbReference type="Proteomes" id="UP000001514">
    <property type="component" value="Unassembled WGS sequence"/>
</dbReference>
<dbReference type="PANTHER" id="PTHR47926:SF533">
    <property type="entry name" value="DYW DOMAIN-CONTAINING PROTEIN"/>
    <property type="match status" value="1"/>
</dbReference>
<dbReference type="PANTHER" id="PTHR47926">
    <property type="entry name" value="PENTATRICOPEPTIDE REPEAT-CONTAINING PROTEIN"/>
    <property type="match status" value="1"/>
</dbReference>
<dbReference type="Gene3D" id="1.25.40.10">
    <property type="entry name" value="Tetratricopeptide repeat domain"/>
    <property type="match status" value="1"/>
</dbReference>
<dbReference type="EMBL" id="GL377720">
    <property type="protein sequence ID" value="EFJ05508.1"/>
    <property type="molecule type" value="Genomic_DNA"/>
</dbReference>
<organism evidence="2">
    <name type="scientific">Selaginella moellendorffii</name>
    <name type="common">Spikemoss</name>
    <dbReference type="NCBI Taxonomy" id="88036"/>
    <lineage>
        <taxon>Eukaryota</taxon>
        <taxon>Viridiplantae</taxon>
        <taxon>Streptophyta</taxon>
        <taxon>Embryophyta</taxon>
        <taxon>Tracheophyta</taxon>
        <taxon>Lycopodiopsida</taxon>
        <taxon>Selaginellales</taxon>
        <taxon>Selaginellaceae</taxon>
        <taxon>Selaginella</taxon>
    </lineage>
</organism>
<gene>
    <name evidence="1" type="ORF">SELMODRAFT_431497</name>
</gene>
<dbReference type="InParanoid" id="D8TCV0"/>
<reference evidence="1 2" key="1">
    <citation type="journal article" date="2011" name="Science">
        <title>The Selaginella genome identifies genetic changes associated with the evolution of vascular plants.</title>
        <authorList>
            <person name="Banks J.A."/>
            <person name="Nishiyama T."/>
            <person name="Hasebe M."/>
            <person name="Bowman J.L."/>
            <person name="Gribskov M."/>
            <person name="dePamphilis C."/>
            <person name="Albert V.A."/>
            <person name="Aono N."/>
            <person name="Aoyama T."/>
            <person name="Ambrose B.A."/>
            <person name="Ashton N.W."/>
            <person name="Axtell M.J."/>
            <person name="Barker E."/>
            <person name="Barker M.S."/>
            <person name="Bennetzen J.L."/>
            <person name="Bonawitz N.D."/>
            <person name="Chapple C."/>
            <person name="Cheng C."/>
            <person name="Correa L.G."/>
            <person name="Dacre M."/>
            <person name="DeBarry J."/>
            <person name="Dreyer I."/>
            <person name="Elias M."/>
            <person name="Engstrom E.M."/>
            <person name="Estelle M."/>
            <person name="Feng L."/>
            <person name="Finet C."/>
            <person name="Floyd S.K."/>
            <person name="Frommer W.B."/>
            <person name="Fujita T."/>
            <person name="Gramzow L."/>
            <person name="Gutensohn M."/>
            <person name="Harholt J."/>
            <person name="Hattori M."/>
            <person name="Heyl A."/>
            <person name="Hirai T."/>
            <person name="Hiwatashi Y."/>
            <person name="Ishikawa M."/>
            <person name="Iwata M."/>
            <person name="Karol K.G."/>
            <person name="Koehler B."/>
            <person name="Kolukisaoglu U."/>
            <person name="Kubo M."/>
            <person name="Kurata T."/>
            <person name="Lalonde S."/>
            <person name="Li K."/>
            <person name="Li Y."/>
            <person name="Litt A."/>
            <person name="Lyons E."/>
            <person name="Manning G."/>
            <person name="Maruyama T."/>
            <person name="Michael T.P."/>
            <person name="Mikami K."/>
            <person name="Miyazaki S."/>
            <person name="Morinaga S."/>
            <person name="Murata T."/>
            <person name="Mueller-Roeber B."/>
            <person name="Nelson D.R."/>
            <person name="Obara M."/>
            <person name="Oguri Y."/>
            <person name="Olmstead R.G."/>
            <person name="Onodera N."/>
            <person name="Petersen B.L."/>
            <person name="Pils B."/>
            <person name="Prigge M."/>
            <person name="Rensing S.A."/>
            <person name="Riano-Pachon D.M."/>
            <person name="Roberts A.W."/>
            <person name="Sato Y."/>
            <person name="Scheller H.V."/>
            <person name="Schulz B."/>
            <person name="Schulz C."/>
            <person name="Shakirov E.V."/>
            <person name="Shibagaki N."/>
            <person name="Shinohara N."/>
            <person name="Shippen D.E."/>
            <person name="Soerensen I."/>
            <person name="Sotooka R."/>
            <person name="Sugimoto N."/>
            <person name="Sugita M."/>
            <person name="Sumikawa N."/>
            <person name="Tanurdzic M."/>
            <person name="Theissen G."/>
            <person name="Ulvskov P."/>
            <person name="Wakazuki S."/>
            <person name="Weng J.K."/>
            <person name="Willats W.W."/>
            <person name="Wipf D."/>
            <person name="Wolf P.G."/>
            <person name="Yang L."/>
            <person name="Zimmer A.D."/>
            <person name="Zhu Q."/>
            <person name="Mitros T."/>
            <person name="Hellsten U."/>
            <person name="Loque D."/>
            <person name="Otillar R."/>
            <person name="Salamov A."/>
            <person name="Schmutz J."/>
            <person name="Shapiro H."/>
            <person name="Lindquist E."/>
            <person name="Lucas S."/>
            <person name="Rokhsar D."/>
            <person name="Grigoriev I.V."/>
        </authorList>
    </citation>
    <scope>NUCLEOTIDE SEQUENCE [LARGE SCALE GENOMIC DNA]</scope>
</reference>
<dbReference type="GO" id="GO:0009451">
    <property type="term" value="P:RNA modification"/>
    <property type="evidence" value="ECO:0007669"/>
    <property type="project" value="InterPro"/>
</dbReference>
<evidence type="ECO:0000313" key="2">
    <source>
        <dbReference type="Proteomes" id="UP000001514"/>
    </source>
</evidence>
<dbReference type="InterPro" id="IPR046960">
    <property type="entry name" value="PPR_At4g14850-like_plant"/>
</dbReference>
<evidence type="ECO:0008006" key="3">
    <source>
        <dbReference type="Google" id="ProtNLM"/>
    </source>
</evidence>
<dbReference type="KEGG" id="smo:SELMODRAFT_431497"/>
<evidence type="ECO:0000313" key="1">
    <source>
        <dbReference type="EMBL" id="EFJ05508.1"/>
    </source>
</evidence>